<comment type="caution">
    <text evidence="2">The sequence shown here is derived from an EMBL/GenBank/DDBJ whole genome shotgun (WGS) entry which is preliminary data.</text>
</comment>
<accession>A0A813FDY2</accession>
<evidence type="ECO:0000256" key="1">
    <source>
        <dbReference type="SAM" id="MobiDB-lite"/>
    </source>
</evidence>
<feature type="region of interest" description="Disordered" evidence="1">
    <location>
        <begin position="1"/>
        <end position="256"/>
    </location>
</feature>
<dbReference type="AlphaFoldDB" id="A0A813FDY2"/>
<gene>
    <name evidence="2" type="ORF">PGLA1383_LOCUS29292</name>
</gene>
<feature type="non-terminal residue" evidence="2">
    <location>
        <position position="1"/>
    </location>
</feature>
<reference evidence="2" key="1">
    <citation type="submission" date="2021-02" db="EMBL/GenBank/DDBJ databases">
        <authorList>
            <person name="Dougan E. K."/>
            <person name="Rhodes N."/>
            <person name="Thang M."/>
            <person name="Chan C."/>
        </authorList>
    </citation>
    <scope>NUCLEOTIDE SEQUENCE</scope>
</reference>
<feature type="compositionally biased region" description="Gly residues" evidence="1">
    <location>
        <begin position="150"/>
        <end position="162"/>
    </location>
</feature>
<feature type="compositionally biased region" description="Basic residues" evidence="1">
    <location>
        <begin position="109"/>
        <end position="124"/>
    </location>
</feature>
<dbReference type="Proteomes" id="UP000654075">
    <property type="component" value="Unassembled WGS sequence"/>
</dbReference>
<protein>
    <submittedName>
        <fullName evidence="2">Uncharacterized protein</fullName>
    </submittedName>
</protein>
<evidence type="ECO:0000313" key="2">
    <source>
        <dbReference type="EMBL" id="CAE8611494.1"/>
    </source>
</evidence>
<evidence type="ECO:0000313" key="3">
    <source>
        <dbReference type="Proteomes" id="UP000654075"/>
    </source>
</evidence>
<keyword evidence="3" id="KW-1185">Reference proteome</keyword>
<proteinExistence type="predicted"/>
<sequence length="256" mass="25049">SSAAGTPGFVDPSKGDVGGVSRFGAMLGGSDFGEPSSSKRMPLPGAHGGGGGGGSSRPERQAMPQVSSAPNEVIDLSADGGPEEHVSPLSPRTSEGSNHGGSDSDSDGKKKKKKHKKHKKKKKKQSDEAMPGTPPLRPEAQKLLGAGPPTAGGVGSASGSGAGSISDEGGSGFGDHGEVGGSKAAKGHTKVKAGIKLQPLSALGGPSPLAGSREDSGPSGSLEHRGGPMAAPLEAIRGPSFRGGGPGSTGPSMPYP</sequence>
<feature type="compositionally biased region" description="Basic and acidic residues" evidence="1">
    <location>
        <begin position="212"/>
        <end position="226"/>
    </location>
</feature>
<name>A0A813FDY2_POLGL</name>
<dbReference type="EMBL" id="CAJNNV010025027">
    <property type="protein sequence ID" value="CAE8611494.1"/>
    <property type="molecule type" value="Genomic_DNA"/>
</dbReference>
<feature type="compositionally biased region" description="Gly residues" evidence="1">
    <location>
        <begin position="46"/>
        <end position="55"/>
    </location>
</feature>
<organism evidence="2 3">
    <name type="scientific">Polarella glacialis</name>
    <name type="common">Dinoflagellate</name>
    <dbReference type="NCBI Taxonomy" id="89957"/>
    <lineage>
        <taxon>Eukaryota</taxon>
        <taxon>Sar</taxon>
        <taxon>Alveolata</taxon>
        <taxon>Dinophyceae</taxon>
        <taxon>Suessiales</taxon>
        <taxon>Suessiaceae</taxon>
        <taxon>Polarella</taxon>
    </lineage>
</organism>